<protein>
    <submittedName>
        <fullName evidence="1">Uncharacterized protein</fullName>
    </submittedName>
</protein>
<sequence length="243" mass="26692">MKIATIFSILLLLHITSYLVSAQIIDILLGSIINLLNGILGGLLNSADTRKLAQILLTIKRDYDVELSNEEITEKVDHFLQLRTDINGTWDFEMTVFFFLPIEFQLKLGGARFEEVQVVGQPGLGPPIEDKSLEEAPSKGVDNEKDQHPRDKRASCTYKNVFSAPVNWSGCAPIINRITHQGQCGSCWAIGPTGAFTDRLCIQRAKYGLKTPNDPFFIYSALDALACSGGGNCSGGQPTSVWN</sequence>
<accession>A0ACB1AKT0</accession>
<evidence type="ECO:0000313" key="2">
    <source>
        <dbReference type="Proteomes" id="UP001497535"/>
    </source>
</evidence>
<reference evidence="1" key="1">
    <citation type="submission" date="2023-11" db="EMBL/GenBank/DDBJ databases">
        <authorList>
            <person name="Poullet M."/>
        </authorList>
    </citation>
    <scope>NUCLEOTIDE SEQUENCE</scope>
    <source>
        <strain evidence="1">E1834</strain>
    </source>
</reference>
<evidence type="ECO:0000313" key="1">
    <source>
        <dbReference type="EMBL" id="CAK5092040.1"/>
    </source>
</evidence>
<dbReference type="Proteomes" id="UP001497535">
    <property type="component" value="Unassembled WGS sequence"/>
</dbReference>
<organism evidence="1 2">
    <name type="scientific">Meloidogyne enterolobii</name>
    <name type="common">Root-knot nematode worm</name>
    <name type="synonym">Meloidogyne mayaguensis</name>
    <dbReference type="NCBI Taxonomy" id="390850"/>
    <lineage>
        <taxon>Eukaryota</taxon>
        <taxon>Metazoa</taxon>
        <taxon>Ecdysozoa</taxon>
        <taxon>Nematoda</taxon>
        <taxon>Chromadorea</taxon>
        <taxon>Rhabditida</taxon>
        <taxon>Tylenchina</taxon>
        <taxon>Tylenchomorpha</taxon>
        <taxon>Tylenchoidea</taxon>
        <taxon>Meloidogynidae</taxon>
        <taxon>Meloidogyninae</taxon>
        <taxon>Meloidogyne</taxon>
    </lineage>
</organism>
<comment type="caution">
    <text evidence="1">The sequence shown here is derived from an EMBL/GenBank/DDBJ whole genome shotgun (WGS) entry which is preliminary data.</text>
</comment>
<keyword evidence="2" id="KW-1185">Reference proteome</keyword>
<gene>
    <name evidence="1" type="ORF">MENTE1834_LOCUS39911</name>
</gene>
<proteinExistence type="predicted"/>
<dbReference type="EMBL" id="CAVMJV010000091">
    <property type="protein sequence ID" value="CAK5092040.1"/>
    <property type="molecule type" value="Genomic_DNA"/>
</dbReference>
<name>A0ACB1AKT0_MELEN</name>